<reference evidence="2 3" key="1">
    <citation type="submission" date="2018-02" db="EMBL/GenBank/DDBJ databases">
        <title>Reclassifiation of [Polyangium] brachysporum DSM 7029 as Guopingzhaonella breviflexa gen. nov., sp. nov., a member of the family Comamonadaceae.</title>
        <authorList>
            <person name="Tang B."/>
        </authorList>
    </citation>
    <scope>NUCLEOTIDE SEQUENCE [LARGE SCALE GENOMIC DNA]</scope>
    <source>
        <strain evidence="2 3">BCRC 80649</strain>
    </source>
</reference>
<dbReference type="RefSeq" id="WP_104302248.1">
    <property type="nucleotide sequence ID" value="NZ_PSNX01000006.1"/>
</dbReference>
<dbReference type="OrthoDB" id="8687009at2"/>
<dbReference type="Pfam" id="PF13590">
    <property type="entry name" value="DUF4136"/>
    <property type="match status" value="1"/>
</dbReference>
<evidence type="ECO:0000313" key="2">
    <source>
        <dbReference type="EMBL" id="PPE66649.1"/>
    </source>
</evidence>
<dbReference type="InterPro" id="IPR025411">
    <property type="entry name" value="DUF4136"/>
</dbReference>
<comment type="caution">
    <text evidence="2">The sequence shown here is derived from an EMBL/GenBank/DDBJ whole genome shotgun (WGS) entry which is preliminary data.</text>
</comment>
<protein>
    <submittedName>
        <fullName evidence="2">DUF4136 domain-containing protein</fullName>
    </submittedName>
</protein>
<dbReference type="Gene3D" id="3.30.160.670">
    <property type="match status" value="1"/>
</dbReference>
<accession>A0A2S5SVB1</accession>
<proteinExistence type="predicted"/>
<feature type="domain" description="DUF4136" evidence="1">
    <location>
        <begin position="36"/>
        <end position="189"/>
    </location>
</feature>
<evidence type="ECO:0000313" key="3">
    <source>
        <dbReference type="Proteomes" id="UP000238605"/>
    </source>
</evidence>
<dbReference type="Proteomes" id="UP000238605">
    <property type="component" value="Unassembled WGS sequence"/>
</dbReference>
<dbReference type="AlphaFoldDB" id="A0A2S5SVB1"/>
<organism evidence="2 3">
    <name type="scientific">Caldimonas caldifontis</name>
    <dbReference type="NCBI Taxonomy" id="1452508"/>
    <lineage>
        <taxon>Bacteria</taxon>
        <taxon>Pseudomonadati</taxon>
        <taxon>Pseudomonadota</taxon>
        <taxon>Betaproteobacteria</taxon>
        <taxon>Burkholderiales</taxon>
        <taxon>Sphaerotilaceae</taxon>
        <taxon>Caldimonas</taxon>
    </lineage>
</organism>
<name>A0A2S5SVB1_9BURK</name>
<sequence length="204" mass="22921">MDWEISTMRWKMLWALGALLVLSGCASVRLIESDVNSYSQWPTTRAPGSFRFERLPSQQAQAAEQDAVEAAALPALQQAGFTLAANGASAEFLVQVASALTRYDRAPWDDPYPWGWNTGLFYGGRYHRGASLGLSFSVPQPYYVRDVSVLIRDARTQQVLYETRARHDGRWADEAVRATLFEAALKDFPQPALSPRRVRIEIPR</sequence>
<gene>
    <name evidence="2" type="ORF">C1704_08255</name>
</gene>
<evidence type="ECO:0000259" key="1">
    <source>
        <dbReference type="Pfam" id="PF13590"/>
    </source>
</evidence>
<dbReference type="EMBL" id="PSNX01000006">
    <property type="protein sequence ID" value="PPE66649.1"/>
    <property type="molecule type" value="Genomic_DNA"/>
</dbReference>
<keyword evidence="3" id="KW-1185">Reference proteome</keyword>